<protein>
    <submittedName>
        <fullName evidence="4">Protein phosphatase 1 regulatory subunit 3B-like isoform X1</fullName>
    </submittedName>
</protein>
<reference evidence="4" key="1">
    <citation type="submission" date="2025-08" db="UniProtKB">
        <authorList>
            <consortium name="RefSeq"/>
        </authorList>
    </citation>
    <scope>IDENTIFICATION</scope>
</reference>
<evidence type="ECO:0000259" key="2">
    <source>
        <dbReference type="PROSITE" id="PS51159"/>
    </source>
</evidence>
<feature type="domain" description="CBM21" evidence="2">
    <location>
        <begin position="281"/>
        <end position="388"/>
    </location>
</feature>
<dbReference type="PANTHER" id="PTHR12307:SF53">
    <property type="entry name" value="PROTEIN PHOSPHATASE 1 REGULATORY SUBUNIT"/>
    <property type="match status" value="1"/>
</dbReference>
<dbReference type="Pfam" id="PF03370">
    <property type="entry name" value="CBM_21"/>
    <property type="match status" value="1"/>
</dbReference>
<dbReference type="InterPro" id="IPR005036">
    <property type="entry name" value="CBM21_dom"/>
</dbReference>
<name>A0ABM1DV28_PRICU</name>
<dbReference type="InterPro" id="IPR038175">
    <property type="entry name" value="CBM21_dom_sf"/>
</dbReference>
<evidence type="ECO:0000313" key="3">
    <source>
        <dbReference type="Proteomes" id="UP000695022"/>
    </source>
</evidence>
<dbReference type="Proteomes" id="UP000695022">
    <property type="component" value="Unplaced"/>
</dbReference>
<dbReference type="PROSITE" id="PS51159">
    <property type="entry name" value="CBM21"/>
    <property type="match status" value="1"/>
</dbReference>
<dbReference type="Gene3D" id="2.60.40.2440">
    <property type="entry name" value="Carbohydrate binding type-21 domain"/>
    <property type="match status" value="1"/>
</dbReference>
<organism evidence="3 4">
    <name type="scientific">Priapulus caudatus</name>
    <name type="common">Priapulid worm</name>
    <dbReference type="NCBI Taxonomy" id="37621"/>
    <lineage>
        <taxon>Eukaryota</taxon>
        <taxon>Metazoa</taxon>
        <taxon>Ecdysozoa</taxon>
        <taxon>Scalidophora</taxon>
        <taxon>Priapulida</taxon>
        <taxon>Priapulimorpha</taxon>
        <taxon>Priapulimorphida</taxon>
        <taxon>Priapulidae</taxon>
        <taxon>Priapulus</taxon>
    </lineage>
</organism>
<sequence length="404" mass="45009">MMTPRGQRDAVTIHRVSSSRRRSNPSIYGHEIPRETDVIAHMVLDFALQFNLSVKPPLLFRGCYREMEEDDPASHVDCAGSPVATCSPRSGSDGVDTDCNPYDGGVGLQTTDDESEVSETKANGEEVDCKKCDTDSDSGKRVVSDDLDRRINKLLISLSTEDSPFGAQLTDSPLSPTSPTDDHEFRVANFQKIRSSSLKCATKKDITPSRKKVVRFADALGLDLASIRHIVRAEMPPHIPARIMVPLRQSAALFDPHRNVDPASKYLTANFSQPGASFGFLDRVHEKKVCLENCIITDRTLSCTVRVANIGFHKTVLVRYTLDGWKTRQDINAMYIRGSCDGPTDRYIFSLVVPADMEIGARVEVAILYIVNGESYWDNNYGVNYRVEMYMTASLHNDDLMSFL</sequence>
<evidence type="ECO:0000313" key="4">
    <source>
        <dbReference type="RefSeq" id="XP_014663799.1"/>
    </source>
</evidence>
<dbReference type="RefSeq" id="XP_014663799.1">
    <property type="nucleotide sequence ID" value="XM_014808313.1"/>
</dbReference>
<keyword evidence="3" id="KW-1185">Reference proteome</keyword>
<dbReference type="GeneID" id="106806389"/>
<dbReference type="PANTHER" id="PTHR12307">
    <property type="entry name" value="PROTEIN PHOSPHATASE 1 REGULATORY SUBUNIT"/>
    <property type="match status" value="1"/>
</dbReference>
<proteinExistence type="predicted"/>
<dbReference type="InterPro" id="IPR050782">
    <property type="entry name" value="PP1_regulatory_subunit_3"/>
</dbReference>
<feature type="compositionally biased region" description="Basic and acidic residues" evidence="1">
    <location>
        <begin position="1"/>
        <end position="12"/>
    </location>
</feature>
<feature type="region of interest" description="Disordered" evidence="1">
    <location>
        <begin position="1"/>
        <end position="28"/>
    </location>
</feature>
<gene>
    <name evidence="4" type="primary">LOC106806389</name>
</gene>
<evidence type="ECO:0000256" key="1">
    <source>
        <dbReference type="SAM" id="MobiDB-lite"/>
    </source>
</evidence>
<accession>A0ABM1DV28</accession>